<name>A0A7K1FMS1_9ACTN</name>
<evidence type="ECO:0000259" key="2">
    <source>
        <dbReference type="SMART" id="SM00894"/>
    </source>
</evidence>
<organism evidence="3 4">
    <name type="scientific">Nakamurella alba</name>
    <dbReference type="NCBI Taxonomy" id="2665158"/>
    <lineage>
        <taxon>Bacteria</taxon>
        <taxon>Bacillati</taxon>
        <taxon>Actinomycetota</taxon>
        <taxon>Actinomycetes</taxon>
        <taxon>Nakamurellales</taxon>
        <taxon>Nakamurellaceae</taxon>
        <taxon>Nakamurella</taxon>
    </lineage>
</organism>
<dbReference type="Pfam" id="PF05901">
    <property type="entry name" value="Excalibur"/>
    <property type="match status" value="1"/>
</dbReference>
<feature type="region of interest" description="Disordered" evidence="1">
    <location>
        <begin position="253"/>
        <end position="278"/>
    </location>
</feature>
<sequence>MVGGATAAPVPAASVALPTCAVTAQFPARLSIRADVTQLPVRLTGCEGRFEWATVDLSGPSPLVAQIIWNRTRVATATIGTWDLRPGVYATSGGYGHTNDAWLLRWKHSTTTIKYASYAGTAASRTSGVTSVTVDARRFAAGKGFIAYANRVVGVQSAPSAAGPWTTAGYVQVAANGKALFRTTSGAQYFRTWFGDSPSFFGATSAPAKVVQKAAPKPPVTAPKPPVSTPAPTPAPSVTYANCTDVWNTIGRPIRAGEPGYSRKLDRDGDGVGCESRP</sequence>
<feature type="domain" description="Excalibur calcium-binding" evidence="2">
    <location>
        <begin position="239"/>
        <end position="275"/>
    </location>
</feature>
<dbReference type="Proteomes" id="UP000460221">
    <property type="component" value="Unassembled WGS sequence"/>
</dbReference>
<feature type="region of interest" description="Disordered" evidence="1">
    <location>
        <begin position="214"/>
        <end position="236"/>
    </location>
</feature>
<keyword evidence="4" id="KW-1185">Reference proteome</keyword>
<dbReference type="SMART" id="SM00894">
    <property type="entry name" value="Excalibur"/>
    <property type="match status" value="1"/>
</dbReference>
<protein>
    <recommendedName>
        <fullName evidence="2">Excalibur calcium-binding domain-containing protein</fullName>
    </recommendedName>
</protein>
<gene>
    <name evidence="3" type="ORF">GIS00_16145</name>
</gene>
<reference evidence="3 4" key="1">
    <citation type="submission" date="2019-11" db="EMBL/GenBank/DDBJ databases">
        <authorList>
            <person name="Jiang L.-Q."/>
        </authorList>
    </citation>
    <scope>NUCLEOTIDE SEQUENCE [LARGE SCALE GENOMIC DNA]</scope>
    <source>
        <strain evidence="3 4">YIM 132087</strain>
    </source>
</reference>
<feature type="compositionally biased region" description="Basic and acidic residues" evidence="1">
    <location>
        <begin position="261"/>
        <end position="278"/>
    </location>
</feature>
<feature type="compositionally biased region" description="Pro residues" evidence="1">
    <location>
        <begin position="216"/>
        <end position="235"/>
    </location>
</feature>
<dbReference type="AlphaFoldDB" id="A0A7K1FMS1"/>
<evidence type="ECO:0000256" key="1">
    <source>
        <dbReference type="SAM" id="MobiDB-lite"/>
    </source>
</evidence>
<comment type="caution">
    <text evidence="3">The sequence shown here is derived from an EMBL/GenBank/DDBJ whole genome shotgun (WGS) entry which is preliminary data.</text>
</comment>
<proteinExistence type="predicted"/>
<accession>A0A7K1FMS1</accession>
<dbReference type="EMBL" id="WLYK01000006">
    <property type="protein sequence ID" value="MTD15467.1"/>
    <property type="molecule type" value="Genomic_DNA"/>
</dbReference>
<evidence type="ECO:0000313" key="3">
    <source>
        <dbReference type="EMBL" id="MTD15467.1"/>
    </source>
</evidence>
<dbReference type="InterPro" id="IPR008613">
    <property type="entry name" value="Excalibur_Ca-bd_domain"/>
</dbReference>
<evidence type="ECO:0000313" key="4">
    <source>
        <dbReference type="Proteomes" id="UP000460221"/>
    </source>
</evidence>